<dbReference type="EMBL" id="RQHV01000042">
    <property type="protein sequence ID" value="TGN11046.1"/>
    <property type="molecule type" value="Genomic_DNA"/>
</dbReference>
<sequence>MHWESEKFSRKGFLNRVSLAGLLFVSWACAEDKKEKYLFFSDYELKIMEAWSVVLLPSEKNLPDFRQAEVIRRLDEEFYFVSEEIQEEFHMAILGLDYLPFFYGSFSRFHKLPVEDRISFLDKTKDTDSDTVRAIIGNLKLVTFLVYYGHQSTWMQVGYDGPFGNPPEKWSESRIHYKKSVNVS</sequence>
<gene>
    <name evidence="1" type="ORF">EHS11_07730</name>
</gene>
<dbReference type="AlphaFoldDB" id="A0A4R9LS23"/>
<organism evidence="1 2">
    <name type="scientific">Leptospira ilyithenensis</name>
    <dbReference type="NCBI Taxonomy" id="2484901"/>
    <lineage>
        <taxon>Bacteria</taxon>
        <taxon>Pseudomonadati</taxon>
        <taxon>Spirochaetota</taxon>
        <taxon>Spirochaetia</taxon>
        <taxon>Leptospirales</taxon>
        <taxon>Leptospiraceae</taxon>
        <taxon>Leptospira</taxon>
    </lineage>
</organism>
<name>A0A4R9LS23_9LEPT</name>
<dbReference type="Proteomes" id="UP000298264">
    <property type="component" value="Unassembled WGS sequence"/>
</dbReference>
<dbReference type="RefSeq" id="WP_135763803.1">
    <property type="nucleotide sequence ID" value="NZ_RQHV01000042.1"/>
</dbReference>
<protein>
    <recommendedName>
        <fullName evidence="3">Gluconate 2-dehydrogenase subunit 3 family protein</fullName>
    </recommendedName>
</protein>
<comment type="caution">
    <text evidence="1">The sequence shown here is derived from an EMBL/GenBank/DDBJ whole genome shotgun (WGS) entry which is preliminary data.</text>
</comment>
<evidence type="ECO:0008006" key="3">
    <source>
        <dbReference type="Google" id="ProtNLM"/>
    </source>
</evidence>
<proteinExistence type="predicted"/>
<keyword evidence="2" id="KW-1185">Reference proteome</keyword>
<accession>A0A4R9LS23</accession>
<reference evidence="1" key="1">
    <citation type="journal article" date="2019" name="PLoS Negl. Trop. Dis.">
        <title>Revisiting the worldwide diversity of Leptospira species in the environment.</title>
        <authorList>
            <person name="Vincent A.T."/>
            <person name="Schiettekatte O."/>
            <person name="Bourhy P."/>
            <person name="Veyrier F.J."/>
            <person name="Picardeau M."/>
        </authorList>
    </citation>
    <scope>NUCLEOTIDE SEQUENCE [LARGE SCALE GENOMIC DNA]</scope>
    <source>
        <strain evidence="1">201400974</strain>
    </source>
</reference>
<dbReference type="OrthoDB" id="6087745at2"/>
<evidence type="ECO:0000313" key="2">
    <source>
        <dbReference type="Proteomes" id="UP000298264"/>
    </source>
</evidence>
<evidence type="ECO:0000313" key="1">
    <source>
        <dbReference type="EMBL" id="TGN11046.1"/>
    </source>
</evidence>